<dbReference type="Gene3D" id="3.20.20.70">
    <property type="entry name" value="Aldolase class I"/>
    <property type="match status" value="1"/>
</dbReference>
<comment type="cofactor">
    <cofactor evidence="1">
        <name>FMN</name>
        <dbReference type="ChEBI" id="CHEBI:58210"/>
    </cofactor>
</comment>
<evidence type="ECO:0000259" key="6">
    <source>
        <dbReference type="Pfam" id="PF00724"/>
    </source>
</evidence>
<feature type="domain" description="NADH:flavin oxidoreductase/NADH oxidase N-terminal" evidence="6">
    <location>
        <begin position="3"/>
        <end position="340"/>
    </location>
</feature>
<dbReference type="PANTHER" id="PTHR43303">
    <property type="entry name" value="NADPH DEHYDROGENASE C23G7.10C-RELATED"/>
    <property type="match status" value="1"/>
</dbReference>
<dbReference type="CDD" id="cd02932">
    <property type="entry name" value="OYE_YqiM_FMN"/>
    <property type="match status" value="1"/>
</dbReference>
<dbReference type="GO" id="GO:0003959">
    <property type="term" value="F:NADPH dehydrogenase activity"/>
    <property type="evidence" value="ECO:0007669"/>
    <property type="project" value="InterPro"/>
</dbReference>
<evidence type="ECO:0000256" key="5">
    <source>
        <dbReference type="ARBA" id="ARBA00023002"/>
    </source>
</evidence>
<keyword evidence="3" id="KW-0288">FMN</keyword>
<gene>
    <name evidence="7" type="ORF">I596_3170</name>
</gene>
<proteinExistence type="predicted"/>
<dbReference type="AlphaFoldDB" id="A0A160DXQ8"/>
<dbReference type="Proteomes" id="UP000076830">
    <property type="component" value="Chromosome"/>
</dbReference>
<evidence type="ECO:0000256" key="3">
    <source>
        <dbReference type="ARBA" id="ARBA00022643"/>
    </source>
</evidence>
<keyword evidence="2" id="KW-0285">Flavoprotein</keyword>
<dbReference type="SUPFAM" id="SSF51395">
    <property type="entry name" value="FMN-linked oxidoreductases"/>
    <property type="match status" value="1"/>
</dbReference>
<evidence type="ECO:0000313" key="7">
    <source>
        <dbReference type="EMBL" id="ANB19160.1"/>
    </source>
</evidence>
<evidence type="ECO:0000256" key="1">
    <source>
        <dbReference type="ARBA" id="ARBA00001917"/>
    </source>
</evidence>
<keyword evidence="8" id="KW-1185">Reference proteome</keyword>
<dbReference type="OrthoDB" id="8523426at2"/>
<dbReference type="Pfam" id="PF00724">
    <property type="entry name" value="Oxidored_FMN"/>
    <property type="match status" value="1"/>
</dbReference>
<dbReference type="PATRIC" id="fig|1300342.3.peg.3097"/>
<evidence type="ECO:0000313" key="8">
    <source>
        <dbReference type="Proteomes" id="UP000076830"/>
    </source>
</evidence>
<protein>
    <submittedName>
        <fullName evidence="7">NADPH dehydrogenase</fullName>
    </submittedName>
</protein>
<evidence type="ECO:0000256" key="2">
    <source>
        <dbReference type="ARBA" id="ARBA00022630"/>
    </source>
</evidence>
<keyword evidence="4" id="KW-0521">NADP</keyword>
<dbReference type="InterPro" id="IPR001155">
    <property type="entry name" value="OxRdtase_FMN_N"/>
</dbReference>
<dbReference type="RefSeq" id="WP_067649626.1">
    <property type="nucleotide sequence ID" value="NZ_CP015249.1"/>
</dbReference>
<dbReference type="InterPro" id="IPR013785">
    <property type="entry name" value="Aldolase_TIM"/>
</dbReference>
<dbReference type="EMBL" id="CP015249">
    <property type="protein sequence ID" value="ANB19160.1"/>
    <property type="molecule type" value="Genomic_DNA"/>
</dbReference>
<dbReference type="KEGG" id="dko:I596_3170"/>
<dbReference type="GO" id="GO:0010181">
    <property type="term" value="F:FMN binding"/>
    <property type="evidence" value="ECO:0007669"/>
    <property type="project" value="InterPro"/>
</dbReference>
<sequence length="354" mass="37362">MSELFSPLALRGLTLRNRIAVSPMCQYSAVDGVPQPWHLVHLGSRAVGGAGLVIAEAAAVEAIGRISAADCGIWNDAQVEAWQPIARFVGEQGAVAGIQLAHAGRKASTEAPWLGGGPVLPGNGGGWQPVAPSPLPFDAGHAEPAELDETGIAALVAAFRAAATRALAAGFGLVEIHAAHGYLLHQFLSPLSNRRTDRYGGDFAGRTRLLRETVAAVREDWPERLPLLVRISATDWSEGGWEIEQSVALARDLAALGVDLIDVSSGGLVPRVTIPLQPGYQVPFAARIRREAGIATAAVGLITEPGQAERIVAGGEADLVLLARELLRDPYWPRRAAQALGATVVAPVQYRRAW</sequence>
<keyword evidence="5" id="KW-0560">Oxidoreductase</keyword>
<dbReference type="InterPro" id="IPR044152">
    <property type="entry name" value="YqjM-like"/>
</dbReference>
<dbReference type="GO" id="GO:0050661">
    <property type="term" value="F:NADP binding"/>
    <property type="evidence" value="ECO:0007669"/>
    <property type="project" value="InterPro"/>
</dbReference>
<organism evidence="7 8">
    <name type="scientific">Dokdonella koreensis DS-123</name>
    <dbReference type="NCBI Taxonomy" id="1300342"/>
    <lineage>
        <taxon>Bacteria</taxon>
        <taxon>Pseudomonadati</taxon>
        <taxon>Pseudomonadota</taxon>
        <taxon>Gammaproteobacteria</taxon>
        <taxon>Lysobacterales</taxon>
        <taxon>Rhodanobacteraceae</taxon>
        <taxon>Dokdonella</taxon>
    </lineage>
</organism>
<dbReference type="PANTHER" id="PTHR43303:SF4">
    <property type="entry name" value="NADPH DEHYDROGENASE C23G7.10C-RELATED"/>
    <property type="match status" value="1"/>
</dbReference>
<dbReference type="STRING" id="1300342.I596_3170"/>
<name>A0A160DXQ8_9GAMM</name>
<accession>A0A160DXQ8</accession>
<reference evidence="7 8" key="1">
    <citation type="submission" date="2016-04" db="EMBL/GenBank/DDBJ databases">
        <title>Complete genome sequence of Dokdonella koreensis DS-123T.</title>
        <authorList>
            <person name="Kim J.F."/>
            <person name="Lee H."/>
            <person name="Kwak M.-J."/>
        </authorList>
    </citation>
    <scope>NUCLEOTIDE SEQUENCE [LARGE SCALE GENOMIC DNA]</scope>
    <source>
        <strain evidence="7 8">DS-123</strain>
    </source>
</reference>
<evidence type="ECO:0000256" key="4">
    <source>
        <dbReference type="ARBA" id="ARBA00022857"/>
    </source>
</evidence>